<dbReference type="EMBL" id="PPFX01000004">
    <property type="protein sequence ID" value="PNU21249.1"/>
    <property type="molecule type" value="Genomic_DNA"/>
</dbReference>
<dbReference type="RefSeq" id="WP_103114282.1">
    <property type="nucleotide sequence ID" value="NZ_PPFX01000004.1"/>
</dbReference>
<evidence type="ECO:0000313" key="3">
    <source>
        <dbReference type="Proteomes" id="UP000236340"/>
    </source>
</evidence>
<accession>A0A2K2HDA0</accession>
<evidence type="ECO:0000313" key="2">
    <source>
        <dbReference type="EMBL" id="PNU21249.1"/>
    </source>
</evidence>
<dbReference type="OrthoDB" id="191894at2"/>
<gene>
    <name evidence="2" type="ORF">C2E25_02865</name>
</gene>
<dbReference type="Pfam" id="PF05597">
    <property type="entry name" value="Phasin"/>
    <property type="match status" value="1"/>
</dbReference>
<reference evidence="2 3" key="1">
    <citation type="journal article" date="2018" name="Genome Announc.">
        <title>Genome Sequence of Geothermobacter sp. HR-1 Iron Reducer from the Loihi Seamount.</title>
        <authorList>
            <person name="Smith H."/>
            <person name="Abuyen K."/>
            <person name="Tremblay J."/>
            <person name="Savalia P."/>
            <person name="Perez-Rodriguez I."/>
            <person name="Emerson D."/>
            <person name="Tully B."/>
            <person name="Amend J."/>
        </authorList>
    </citation>
    <scope>NUCLEOTIDE SEQUENCE [LARGE SCALE GENOMIC DNA]</scope>
    <source>
        <strain evidence="2 3">HR-1</strain>
    </source>
</reference>
<feature type="coiled-coil region" evidence="1">
    <location>
        <begin position="20"/>
        <end position="65"/>
    </location>
</feature>
<evidence type="ECO:0000256" key="1">
    <source>
        <dbReference type="SAM" id="Coils"/>
    </source>
</evidence>
<proteinExistence type="predicted"/>
<name>A0A2K2HDA0_9BACT</name>
<protein>
    <submittedName>
        <fullName evidence="2">Phasin superfamily protein</fullName>
    </submittedName>
</protein>
<sequence>MLELIEKTVLTAMGAVSMTQKKAEEMLEELKQRCNLSEEEGKDLLQRLQGVARENQNKLQEMAQQEVHKACQRMGVVTTEEFEKLRKKVTQLEKKLRAQSR</sequence>
<keyword evidence="1" id="KW-0175">Coiled coil</keyword>
<organism evidence="2 3">
    <name type="scientific">Geothermobacter hydrogeniphilus</name>
    <dbReference type="NCBI Taxonomy" id="1969733"/>
    <lineage>
        <taxon>Bacteria</taxon>
        <taxon>Pseudomonadati</taxon>
        <taxon>Thermodesulfobacteriota</taxon>
        <taxon>Desulfuromonadia</taxon>
        <taxon>Desulfuromonadales</taxon>
        <taxon>Geothermobacteraceae</taxon>
        <taxon>Geothermobacter</taxon>
    </lineage>
</organism>
<dbReference type="InterPro" id="IPR008769">
    <property type="entry name" value="PhaF_PhaI"/>
</dbReference>
<dbReference type="Proteomes" id="UP000236340">
    <property type="component" value="Unassembled WGS sequence"/>
</dbReference>
<dbReference type="AlphaFoldDB" id="A0A2K2HDA0"/>
<comment type="caution">
    <text evidence="2">The sequence shown here is derived from an EMBL/GenBank/DDBJ whole genome shotgun (WGS) entry which is preliminary data.</text>
</comment>